<keyword evidence="3" id="KW-1185">Reference proteome</keyword>
<name>A0ABU2K029_9ACTN</name>
<protein>
    <recommendedName>
        <fullName evidence="4">Replicative helicase inhibitor G39P N-terminal domain-containing protein</fullName>
    </recommendedName>
</protein>
<accession>A0ABU2K029</accession>
<evidence type="ECO:0000256" key="1">
    <source>
        <dbReference type="SAM" id="MobiDB-lite"/>
    </source>
</evidence>
<comment type="caution">
    <text evidence="2">The sequence shown here is derived from an EMBL/GenBank/DDBJ whole genome shotgun (WGS) entry which is preliminary data.</text>
</comment>
<evidence type="ECO:0000313" key="2">
    <source>
        <dbReference type="EMBL" id="MDT0270611.1"/>
    </source>
</evidence>
<dbReference type="EMBL" id="JAVREO010000029">
    <property type="protein sequence ID" value="MDT0270611.1"/>
    <property type="molecule type" value="Genomic_DNA"/>
</dbReference>
<evidence type="ECO:0000313" key="3">
    <source>
        <dbReference type="Proteomes" id="UP001183410"/>
    </source>
</evidence>
<proteinExistence type="predicted"/>
<sequence>MTPDETVVLARYVRALCPQQRFDEFTPDAWHDVLSAYDLPAARRAAATVAGRQPFVSPSEIIAEIRRQRANAAADYVGPGLTAEVPDADPDDVTAYLAALRGQRTRAASGLERPRPVAQLLGGVGRAVPAPRRAPGPMSIPCPRCQAPLGTGCRLPSGRPRGAGPHRERATAAQQRWDAAS</sequence>
<feature type="region of interest" description="Disordered" evidence="1">
    <location>
        <begin position="150"/>
        <end position="181"/>
    </location>
</feature>
<dbReference type="Proteomes" id="UP001183410">
    <property type="component" value="Unassembled WGS sequence"/>
</dbReference>
<reference evidence="3" key="1">
    <citation type="submission" date="2023-07" db="EMBL/GenBank/DDBJ databases">
        <title>30 novel species of actinomycetes from the DSMZ collection.</title>
        <authorList>
            <person name="Nouioui I."/>
        </authorList>
    </citation>
    <scope>NUCLEOTIDE SEQUENCE [LARGE SCALE GENOMIC DNA]</scope>
    <source>
        <strain evidence="3">DSM 44915</strain>
    </source>
</reference>
<evidence type="ECO:0008006" key="4">
    <source>
        <dbReference type="Google" id="ProtNLM"/>
    </source>
</evidence>
<gene>
    <name evidence="2" type="ORF">RM844_30495</name>
</gene>
<dbReference type="RefSeq" id="WP_311670675.1">
    <property type="nucleotide sequence ID" value="NZ_JAVREO010000029.1"/>
</dbReference>
<organism evidence="2 3">
    <name type="scientific">Streptomyces chisholmiae</name>
    <dbReference type="NCBI Taxonomy" id="3075540"/>
    <lineage>
        <taxon>Bacteria</taxon>
        <taxon>Bacillati</taxon>
        <taxon>Actinomycetota</taxon>
        <taxon>Actinomycetes</taxon>
        <taxon>Kitasatosporales</taxon>
        <taxon>Streptomycetaceae</taxon>
        <taxon>Streptomyces</taxon>
    </lineage>
</organism>